<dbReference type="EMBL" id="JTLZ01000007">
    <property type="protein sequence ID" value="KHO24320.1"/>
    <property type="molecule type" value="Genomic_DNA"/>
</dbReference>
<proteinExistence type="predicted"/>
<gene>
    <name evidence="1" type="ORF">QQ44_14825</name>
</gene>
<dbReference type="RefSeq" id="WP_039321304.1">
    <property type="nucleotide sequence ID" value="NZ_JTLZ01000007.1"/>
</dbReference>
<organism evidence="1 2">
    <name type="scientific">Mycolicibacterium setense</name>
    <dbReference type="NCBI Taxonomy" id="431269"/>
    <lineage>
        <taxon>Bacteria</taxon>
        <taxon>Bacillati</taxon>
        <taxon>Actinomycetota</taxon>
        <taxon>Actinomycetes</taxon>
        <taxon>Mycobacteriales</taxon>
        <taxon>Mycobacteriaceae</taxon>
        <taxon>Mycolicibacterium</taxon>
    </lineage>
</organism>
<accession>A0ABR4YTB5</accession>
<evidence type="ECO:0000313" key="2">
    <source>
        <dbReference type="Proteomes" id="UP000031004"/>
    </source>
</evidence>
<evidence type="ECO:0000313" key="1">
    <source>
        <dbReference type="EMBL" id="KHO24320.1"/>
    </source>
</evidence>
<comment type="caution">
    <text evidence="1">The sequence shown here is derived from an EMBL/GenBank/DDBJ whole genome shotgun (WGS) entry which is preliminary data.</text>
</comment>
<name>A0ABR4YTB5_9MYCO</name>
<protein>
    <submittedName>
        <fullName evidence="1">Uncharacterized protein</fullName>
    </submittedName>
</protein>
<keyword evidence="2" id="KW-1185">Reference proteome</keyword>
<dbReference type="Proteomes" id="UP000031004">
    <property type="component" value="Unassembled WGS sequence"/>
</dbReference>
<reference evidence="1 2" key="1">
    <citation type="submission" date="2014-11" db="EMBL/GenBank/DDBJ databases">
        <title>Mycobacterium setense Manresensis Genome.</title>
        <authorList>
            <person name="Rech G."/>
            <person name="Sumoy L."/>
        </authorList>
    </citation>
    <scope>NUCLEOTIDE SEQUENCE [LARGE SCALE GENOMIC DNA]</scope>
    <source>
        <strain evidence="1 2">Manresensis</strain>
    </source>
</reference>
<sequence length="381" mass="39554">MKLGDDAGLWSTGTLVDGAPLVAVLEVSGAVLSWVVDGDAAPTITFTDPERADWLWQVLGEAGHVAVLEALRHHEPGQPLDLPGVGLLPGSTDTLRRLAIGHWLRRWWPASDRDGIAALDRAVLDAEVALLTQAADDYFTDDTFDSDVAGLLAPHLDALDSIAGQGDPRVRELVQRCRELAGEIGLDWPEHVSAVARREDYALAAGAGGPNTTGQIAGGSASVNWSAVPPGVFDAAEDTIAWSVTAAGEGTDAVVQVALAGADSPSGIDVELHGGGCAGYGALDATGRAVLPLRDPDGMPLSETRAWNLDWSHTTVRVGAAGAAESATERDRVRSFARSRLAAAVSDSRPAAVSDSRPAAVSDSRPAAAFLAEILAAESDY</sequence>